<dbReference type="Gene3D" id="1.20.1280.50">
    <property type="match status" value="1"/>
</dbReference>
<proteinExistence type="predicted"/>
<dbReference type="AlphaFoldDB" id="A0A166NC91"/>
<gene>
    <name evidence="1" type="ORF">EXIGLDRAFT_736025</name>
</gene>
<dbReference type="OrthoDB" id="3252356at2759"/>
<reference evidence="1 2" key="1">
    <citation type="journal article" date="2016" name="Mol. Biol. Evol.">
        <title>Comparative Genomics of Early-Diverging Mushroom-Forming Fungi Provides Insights into the Origins of Lignocellulose Decay Capabilities.</title>
        <authorList>
            <person name="Nagy L.G."/>
            <person name="Riley R."/>
            <person name="Tritt A."/>
            <person name="Adam C."/>
            <person name="Daum C."/>
            <person name="Floudas D."/>
            <person name="Sun H."/>
            <person name="Yadav J.S."/>
            <person name="Pangilinan J."/>
            <person name="Larsson K.H."/>
            <person name="Matsuura K."/>
            <person name="Barry K."/>
            <person name="Labutti K."/>
            <person name="Kuo R."/>
            <person name="Ohm R.A."/>
            <person name="Bhattacharya S.S."/>
            <person name="Shirouzu T."/>
            <person name="Yoshinaga Y."/>
            <person name="Martin F.M."/>
            <person name="Grigoriev I.V."/>
            <person name="Hibbett D.S."/>
        </authorList>
    </citation>
    <scope>NUCLEOTIDE SEQUENCE [LARGE SCALE GENOMIC DNA]</scope>
    <source>
        <strain evidence="1 2">HHB12029</strain>
    </source>
</reference>
<accession>A0A166NC91</accession>
<evidence type="ECO:0000313" key="2">
    <source>
        <dbReference type="Proteomes" id="UP000077266"/>
    </source>
</evidence>
<dbReference type="EMBL" id="KV426705">
    <property type="protein sequence ID" value="KZV78994.1"/>
    <property type="molecule type" value="Genomic_DNA"/>
</dbReference>
<keyword evidence="2" id="KW-1185">Reference proteome</keyword>
<sequence length="259" mass="29302">MSSFRAINTSRITYHEQERQSIDDRRAALRPALADAQAALARALHTFDTLTQDLHELIERHAEVSVKITELRQNLDPQVMATFPCELLHAIFSSLASDVDAWTSSDDVDFLAHYNKERATFPFRLAAVSKRWRRAVTDLPSLWAGYLALGPVTTAEQCSTVRRYLDVVVQRSQTRPLNILLDWRDTPWSSYLVPILLSVGAQAYRWRKATFVLPDDASTSCLRYSTPLLEELAVYQKNAIVRTGRISPAFHPKASLGDC</sequence>
<dbReference type="Proteomes" id="UP000077266">
    <property type="component" value="Unassembled WGS sequence"/>
</dbReference>
<dbReference type="InParanoid" id="A0A166NC91"/>
<evidence type="ECO:0008006" key="3">
    <source>
        <dbReference type="Google" id="ProtNLM"/>
    </source>
</evidence>
<name>A0A166NC91_EXIGL</name>
<evidence type="ECO:0000313" key="1">
    <source>
        <dbReference type="EMBL" id="KZV78994.1"/>
    </source>
</evidence>
<protein>
    <recommendedName>
        <fullName evidence="3">F-box domain-containing protein</fullName>
    </recommendedName>
</protein>
<organism evidence="1 2">
    <name type="scientific">Exidia glandulosa HHB12029</name>
    <dbReference type="NCBI Taxonomy" id="1314781"/>
    <lineage>
        <taxon>Eukaryota</taxon>
        <taxon>Fungi</taxon>
        <taxon>Dikarya</taxon>
        <taxon>Basidiomycota</taxon>
        <taxon>Agaricomycotina</taxon>
        <taxon>Agaricomycetes</taxon>
        <taxon>Auriculariales</taxon>
        <taxon>Exidiaceae</taxon>
        <taxon>Exidia</taxon>
    </lineage>
</organism>